<dbReference type="PANTHER" id="PTHR40469">
    <property type="entry name" value="SECRETED GLYCOSYL HYDROLASE"/>
    <property type="match status" value="1"/>
</dbReference>
<accession>A0ABY1QAT9</accession>
<dbReference type="InterPro" id="IPR029010">
    <property type="entry name" value="ThuA-like"/>
</dbReference>
<organism evidence="2 3">
    <name type="scientific">Neorhodopirellula lusitana</name>
    <dbReference type="NCBI Taxonomy" id="445327"/>
    <lineage>
        <taxon>Bacteria</taxon>
        <taxon>Pseudomonadati</taxon>
        <taxon>Planctomycetota</taxon>
        <taxon>Planctomycetia</taxon>
        <taxon>Pirellulales</taxon>
        <taxon>Pirellulaceae</taxon>
        <taxon>Neorhodopirellula</taxon>
    </lineage>
</organism>
<sequence>MKLNRVGLFFVIVSFSCMFSGMFSGMFAEGAEESSQRPVLAMLIGEVEYETSVTLPRFATQALGDDYRVITILEDPEHENRFPGIEQIDQADVLLISTRRKTLPADQLEHVRKFVRKGKPIVGIRTASHAFCLRKKSPPKGLDAWPEFDAEVLGGHYTNHHSRELSSIVQANPVALNHPILRESFKKPFEQGGSLYKTSPLADGTELLLVGVANGVGPEPIAWTFRRSDGGVSFYTSLGHPADFANPSFVALLRQGIAWAASH</sequence>
<evidence type="ECO:0000313" key="2">
    <source>
        <dbReference type="EMBL" id="SMP65958.1"/>
    </source>
</evidence>
<dbReference type="PANTHER" id="PTHR40469:SF2">
    <property type="entry name" value="GALACTOSE-BINDING DOMAIN-LIKE SUPERFAMILY PROTEIN"/>
    <property type="match status" value="1"/>
</dbReference>
<protein>
    <submittedName>
        <fullName evidence="2">Trehalose utilisation</fullName>
    </submittedName>
</protein>
<evidence type="ECO:0000313" key="3">
    <source>
        <dbReference type="Proteomes" id="UP001158067"/>
    </source>
</evidence>
<dbReference type="SUPFAM" id="SSF52317">
    <property type="entry name" value="Class I glutamine amidotransferase-like"/>
    <property type="match status" value="1"/>
</dbReference>
<dbReference type="EMBL" id="FXUG01000009">
    <property type="protein sequence ID" value="SMP65958.1"/>
    <property type="molecule type" value="Genomic_DNA"/>
</dbReference>
<name>A0ABY1QAT9_9BACT</name>
<feature type="domain" description="ThuA-like" evidence="1">
    <location>
        <begin position="71"/>
        <end position="260"/>
    </location>
</feature>
<keyword evidence="3" id="KW-1185">Reference proteome</keyword>
<dbReference type="Gene3D" id="3.40.50.880">
    <property type="match status" value="1"/>
</dbReference>
<dbReference type="PROSITE" id="PS51257">
    <property type="entry name" value="PROKAR_LIPOPROTEIN"/>
    <property type="match status" value="1"/>
</dbReference>
<dbReference type="InterPro" id="IPR029062">
    <property type="entry name" value="Class_I_gatase-like"/>
</dbReference>
<evidence type="ECO:0000259" key="1">
    <source>
        <dbReference type="Pfam" id="PF06283"/>
    </source>
</evidence>
<dbReference type="Pfam" id="PF06283">
    <property type="entry name" value="ThuA"/>
    <property type="match status" value="1"/>
</dbReference>
<reference evidence="2 3" key="1">
    <citation type="submission" date="2017-05" db="EMBL/GenBank/DDBJ databases">
        <authorList>
            <person name="Varghese N."/>
            <person name="Submissions S."/>
        </authorList>
    </citation>
    <scope>NUCLEOTIDE SEQUENCE [LARGE SCALE GENOMIC DNA]</scope>
    <source>
        <strain evidence="2 3">DSM 25457</strain>
    </source>
</reference>
<gene>
    <name evidence="2" type="ORF">SAMN06265222_109156</name>
</gene>
<comment type="caution">
    <text evidence="2">The sequence shown here is derived from an EMBL/GenBank/DDBJ whole genome shotgun (WGS) entry which is preliminary data.</text>
</comment>
<dbReference type="Proteomes" id="UP001158067">
    <property type="component" value="Unassembled WGS sequence"/>
</dbReference>
<proteinExistence type="predicted"/>
<dbReference type="RefSeq" id="WP_283433734.1">
    <property type="nucleotide sequence ID" value="NZ_FXUG01000009.1"/>
</dbReference>